<proteinExistence type="inferred from homology"/>
<dbReference type="OrthoDB" id="10044505at2759"/>
<evidence type="ECO:0000259" key="18">
    <source>
        <dbReference type="Pfam" id="PF18084"/>
    </source>
</evidence>
<evidence type="ECO:0000256" key="11">
    <source>
        <dbReference type="ARBA" id="ARBA00023180"/>
    </source>
</evidence>
<dbReference type="Pfam" id="PF00644">
    <property type="entry name" value="PARP"/>
    <property type="match status" value="1"/>
</dbReference>
<keyword evidence="9" id="KW-0503">Monooxygenase</keyword>
<evidence type="ECO:0000256" key="12">
    <source>
        <dbReference type="ARBA" id="ARBA00048431"/>
    </source>
</evidence>
<keyword evidence="10 14" id="KW-1015">Disulfide bond</keyword>
<evidence type="ECO:0000256" key="2">
    <source>
        <dbReference type="ARBA" id="ARBA00010676"/>
    </source>
</evidence>
<sequence length="584" mass="66343">MINKQNIRSMLENIVEIVNKDPIGADVKVALFISAAISFKNNSLLHPFPKEYINADKIKDFQRLVFDLEKIPNFEELITLSMGGNASLLPYPSIDLLYHILSWPKYNLESIKKPEFDKILCLSQINTNIRQKIPKPNHIFKVKYSESGAELKFISKKVGMETSYAFHGTRFFNIYSILNHGLQQHLNKIGLFGEGLYLAKEPDVSLLFSPSVLSWDKSLIGGLVSSIALCEYINDPSHVKVRKGHLKMQVVYITYVALLIHLTAGSETKTFQLTMPNVRPYRPELYLCTPVKVDYTRNYYMTAFQPNATMKTAHHMLLYGCGEVGSSKPVWNCGEMSQENPEEESGSPCEAGSHSQIIYAWARDAPKLNLPDGVGFKIGKSSPIKYLVLQVHYMHKFEEGRTDDSGIFIHYTSEPLRKLAGVLLLGTSGVIPPMKKEYMETACEITENKTIYPFAYRTHTHSLGKVVSGYRVRKDEEGIDHWTLLGKRDPLTPQMFYPTLSNDAITQGDKVAARCTMVSERKRITKIGATNEDEMCNFYLMYYVEDDEPMDIKYCYTAGPPYYSWKTSSDPHLNHIPDDEASQL</sequence>
<dbReference type="InterPro" id="IPR014784">
    <property type="entry name" value="Cu2_ascorb_mOase-like_C"/>
</dbReference>
<evidence type="ECO:0000256" key="14">
    <source>
        <dbReference type="PIRSR" id="PIRSR600720-3"/>
    </source>
</evidence>
<feature type="domain" description="Copper type II ascorbate-dependent monooxygenase C-terminal" evidence="17">
    <location>
        <begin position="419"/>
        <end position="567"/>
    </location>
</feature>
<comment type="similarity">
    <text evidence="2">Belongs to the copper type II ascorbate-dependent monooxygenase family.</text>
</comment>
<comment type="catalytic activity">
    <reaction evidence="12">
        <text>a [peptide]-C-terminal glycine + 2 L-ascorbate + O2 = a [peptide]-C-terminal (2S)-2-hydroxyglycine + 2 monodehydro-L-ascorbate radical + H2O</text>
        <dbReference type="Rhea" id="RHEA:21452"/>
        <dbReference type="Rhea" id="RHEA-COMP:13486"/>
        <dbReference type="Rhea" id="RHEA-COMP:15321"/>
        <dbReference type="ChEBI" id="CHEBI:15377"/>
        <dbReference type="ChEBI" id="CHEBI:15379"/>
        <dbReference type="ChEBI" id="CHEBI:38290"/>
        <dbReference type="ChEBI" id="CHEBI:59513"/>
        <dbReference type="ChEBI" id="CHEBI:137000"/>
        <dbReference type="ChEBI" id="CHEBI:142768"/>
        <dbReference type="EC" id="1.14.17.3"/>
    </reaction>
</comment>
<dbReference type="SUPFAM" id="SSF49742">
    <property type="entry name" value="PHM/PNGase F"/>
    <property type="match status" value="2"/>
</dbReference>
<dbReference type="InterPro" id="IPR024548">
    <property type="entry name" value="Cu2_monoox_C"/>
</dbReference>
<comment type="subcellular location">
    <subcellularLocation>
        <location evidence="1">Secreted</location>
    </subcellularLocation>
</comment>
<dbReference type="InterPro" id="IPR008977">
    <property type="entry name" value="PHM/PNGase_F_dom_sf"/>
</dbReference>
<dbReference type="InterPro" id="IPR000720">
    <property type="entry name" value="PHM/PAL"/>
</dbReference>
<keyword evidence="7" id="KW-0560">Oxidoreductase</keyword>
<dbReference type="Gene3D" id="3.90.228.10">
    <property type="match status" value="1"/>
</dbReference>
<feature type="binding site" evidence="13">
    <location>
        <position position="461"/>
    </location>
    <ligand>
        <name>Cu(2+)</name>
        <dbReference type="ChEBI" id="CHEBI:29036"/>
        <label>1</label>
        <note>catalytic</note>
    </ligand>
</feature>
<feature type="disulfide bond" evidence="14">
    <location>
        <begin position="321"/>
        <end position="349"/>
    </location>
</feature>
<feature type="binding site" evidence="13">
    <location>
        <position position="392"/>
    </location>
    <ligand>
        <name>Cu(2+)</name>
        <dbReference type="ChEBI" id="CHEBI:29036"/>
        <label>1</label>
        <note>catalytic</note>
    </ligand>
</feature>
<evidence type="ECO:0000256" key="3">
    <source>
        <dbReference type="ARBA" id="ARBA00012689"/>
    </source>
</evidence>
<dbReference type="Pfam" id="PF03712">
    <property type="entry name" value="Cu2_monoox_C"/>
    <property type="match status" value="1"/>
</dbReference>
<reference evidence="19 20" key="1">
    <citation type="submission" date="2015-04" db="EMBL/GenBank/DDBJ databases">
        <authorList>
            <person name="Syromyatnikov M.Y."/>
            <person name="Popov V.N."/>
        </authorList>
    </citation>
    <scope>NUCLEOTIDE SEQUENCE [LARGE SCALE GENOMIC DNA]</scope>
</reference>
<evidence type="ECO:0000256" key="7">
    <source>
        <dbReference type="ARBA" id="ARBA00023002"/>
    </source>
</evidence>
<evidence type="ECO:0000259" key="15">
    <source>
        <dbReference type="Pfam" id="PF00644"/>
    </source>
</evidence>
<keyword evidence="4" id="KW-0964">Secreted</keyword>
<gene>
    <name evidence="19" type="ORF">CLUMA_CG020999</name>
</gene>
<dbReference type="InterPro" id="IPR036939">
    <property type="entry name" value="Cu2_ascorb_mOase_N_sf"/>
</dbReference>
<dbReference type="Gene3D" id="2.60.120.310">
    <property type="entry name" value="Copper type II, ascorbate-dependent monooxygenase, N-terminal domain"/>
    <property type="match status" value="1"/>
</dbReference>
<evidence type="ECO:0000259" key="17">
    <source>
        <dbReference type="Pfam" id="PF03712"/>
    </source>
</evidence>
<dbReference type="InterPro" id="IPR041400">
    <property type="entry name" value="PARP16_N"/>
</dbReference>
<dbReference type="Pfam" id="PF01082">
    <property type="entry name" value="Cu2_monooxygen"/>
    <property type="match status" value="1"/>
</dbReference>
<dbReference type="GO" id="GO:0005507">
    <property type="term" value="F:copper ion binding"/>
    <property type="evidence" value="ECO:0007669"/>
    <property type="project" value="InterPro"/>
</dbReference>
<dbReference type="EC" id="1.14.17.3" evidence="3"/>
<evidence type="ECO:0000313" key="20">
    <source>
        <dbReference type="Proteomes" id="UP000183832"/>
    </source>
</evidence>
<feature type="domain" description="Copper type II ascorbate-dependent monooxygenase N-terminal" evidence="16">
    <location>
        <begin position="271"/>
        <end position="396"/>
    </location>
</feature>
<dbReference type="GO" id="GO:0003950">
    <property type="term" value="F:NAD+ poly-ADP-ribosyltransferase activity"/>
    <property type="evidence" value="ECO:0007669"/>
    <property type="project" value="InterPro"/>
</dbReference>
<name>A0A1J1J7B5_9DIPT</name>
<feature type="domain" description="PARP catalytic" evidence="15">
    <location>
        <begin position="127"/>
        <end position="231"/>
    </location>
</feature>
<feature type="binding site" evidence="13">
    <location>
        <position position="315"/>
    </location>
    <ligand>
        <name>Cu(2+)</name>
        <dbReference type="ChEBI" id="CHEBI:29036"/>
        <label>1</label>
        <note>catalytic</note>
    </ligand>
</feature>
<keyword evidence="6" id="KW-0732">Signal</keyword>
<dbReference type="AlphaFoldDB" id="A0A1J1J7B5"/>
<evidence type="ECO:0000256" key="9">
    <source>
        <dbReference type="ARBA" id="ARBA00023033"/>
    </source>
</evidence>
<comment type="cofactor">
    <cofactor evidence="13">
        <name>Cu(2+)</name>
        <dbReference type="ChEBI" id="CHEBI:29036"/>
    </cofactor>
    <text evidence="13">Binds 2 Cu(2+) ions per subunit.</text>
</comment>
<dbReference type="Proteomes" id="UP000183832">
    <property type="component" value="Unassembled WGS sequence"/>
</dbReference>
<dbReference type="PANTHER" id="PTHR10680:SF14">
    <property type="entry name" value="PEPTIDYL-GLYCINE ALPHA-AMIDATING MONOOXYGENASE"/>
    <property type="match status" value="1"/>
</dbReference>
<dbReference type="FunFam" id="2.60.120.310:FF:000005">
    <property type="entry name" value="Peptidylglycine alpha-hydroxylating monooxygenase"/>
    <property type="match status" value="1"/>
</dbReference>
<dbReference type="GO" id="GO:0005576">
    <property type="term" value="C:extracellular region"/>
    <property type="evidence" value="ECO:0007669"/>
    <property type="project" value="UniProtKB-SubCell"/>
</dbReference>
<evidence type="ECO:0000256" key="1">
    <source>
        <dbReference type="ARBA" id="ARBA00004613"/>
    </source>
</evidence>
<evidence type="ECO:0000256" key="5">
    <source>
        <dbReference type="ARBA" id="ARBA00022723"/>
    </source>
</evidence>
<dbReference type="Gene3D" id="2.60.120.230">
    <property type="match status" value="1"/>
</dbReference>
<feature type="binding site" evidence="13">
    <location>
        <position position="459"/>
    </location>
    <ligand>
        <name>Cu(2+)</name>
        <dbReference type="ChEBI" id="CHEBI:29036"/>
        <label>1</label>
        <note>catalytic</note>
    </ligand>
</feature>
<organism evidence="19 20">
    <name type="scientific">Clunio marinus</name>
    <dbReference type="NCBI Taxonomy" id="568069"/>
    <lineage>
        <taxon>Eukaryota</taxon>
        <taxon>Metazoa</taxon>
        <taxon>Ecdysozoa</taxon>
        <taxon>Arthropoda</taxon>
        <taxon>Hexapoda</taxon>
        <taxon>Insecta</taxon>
        <taxon>Pterygota</taxon>
        <taxon>Neoptera</taxon>
        <taxon>Endopterygota</taxon>
        <taxon>Diptera</taxon>
        <taxon>Nematocera</taxon>
        <taxon>Chironomoidea</taxon>
        <taxon>Chironomidae</taxon>
        <taxon>Clunio</taxon>
    </lineage>
</organism>
<dbReference type="PANTHER" id="PTHR10680">
    <property type="entry name" value="PEPTIDYL-GLYCINE ALPHA-AMIDATING MONOOXYGENASE"/>
    <property type="match status" value="1"/>
</dbReference>
<dbReference type="Pfam" id="PF18084">
    <property type="entry name" value="ARTD15_N"/>
    <property type="match status" value="1"/>
</dbReference>
<evidence type="ECO:0000256" key="10">
    <source>
        <dbReference type="ARBA" id="ARBA00023157"/>
    </source>
</evidence>
<evidence type="ECO:0000259" key="16">
    <source>
        <dbReference type="Pfam" id="PF01082"/>
    </source>
</evidence>
<dbReference type="FunFam" id="2.60.120.230:FF:000002">
    <property type="entry name" value="Peptidyl-glycine alpha-amidating monooxygenase B"/>
    <property type="match status" value="1"/>
</dbReference>
<accession>A0A1J1J7B5</accession>
<feature type="binding site" evidence="13">
    <location>
        <position position="314"/>
    </location>
    <ligand>
        <name>Cu(2+)</name>
        <dbReference type="ChEBI" id="CHEBI:29036"/>
        <label>2</label>
        <note>catalytic</note>
    </ligand>
</feature>
<keyword evidence="20" id="KW-1185">Reference proteome</keyword>
<evidence type="ECO:0000313" key="19">
    <source>
        <dbReference type="EMBL" id="CRL08280.1"/>
    </source>
</evidence>
<keyword evidence="8 13" id="KW-0186">Copper</keyword>
<dbReference type="GO" id="GO:0004504">
    <property type="term" value="F:peptidylglycine monooxygenase activity"/>
    <property type="evidence" value="ECO:0007669"/>
    <property type="project" value="UniProtKB-EC"/>
</dbReference>
<feature type="disulfide bond" evidence="14">
    <location>
        <begin position="288"/>
        <end position="333"/>
    </location>
</feature>
<dbReference type="PRINTS" id="PR00790">
    <property type="entry name" value="PAMONOXGNASE"/>
</dbReference>
<keyword evidence="5 13" id="KW-0479">Metal-binding</keyword>
<dbReference type="GO" id="GO:0006518">
    <property type="term" value="P:peptide metabolic process"/>
    <property type="evidence" value="ECO:0007669"/>
    <property type="project" value="InterPro"/>
</dbReference>
<dbReference type="EMBL" id="CVRI01000074">
    <property type="protein sequence ID" value="CRL08280.1"/>
    <property type="molecule type" value="Genomic_DNA"/>
</dbReference>
<feature type="domain" description="PARP16 N-terminal" evidence="18">
    <location>
        <begin position="18"/>
        <end position="101"/>
    </location>
</feature>
<evidence type="ECO:0000256" key="13">
    <source>
        <dbReference type="PIRSR" id="PIRSR600720-2"/>
    </source>
</evidence>
<dbReference type="GO" id="GO:0016020">
    <property type="term" value="C:membrane"/>
    <property type="evidence" value="ECO:0007669"/>
    <property type="project" value="InterPro"/>
</dbReference>
<evidence type="ECO:0000256" key="4">
    <source>
        <dbReference type="ARBA" id="ARBA00022525"/>
    </source>
</evidence>
<feature type="disulfide bond" evidence="14">
    <location>
        <begin position="515"/>
        <end position="536"/>
    </location>
</feature>
<evidence type="ECO:0000256" key="6">
    <source>
        <dbReference type="ARBA" id="ARBA00022729"/>
    </source>
</evidence>
<dbReference type="InterPro" id="IPR012317">
    <property type="entry name" value="Poly(ADP-ribose)pol_cat_dom"/>
</dbReference>
<keyword evidence="11" id="KW-0325">Glycoprotein</keyword>
<evidence type="ECO:0000256" key="8">
    <source>
        <dbReference type="ARBA" id="ARBA00023008"/>
    </source>
</evidence>
<dbReference type="STRING" id="568069.A0A1J1J7B5"/>
<feature type="binding site" evidence="13">
    <location>
        <position position="535"/>
    </location>
    <ligand>
        <name>Cu(2+)</name>
        <dbReference type="ChEBI" id="CHEBI:29036"/>
        <label>1</label>
        <note>catalytic</note>
    </ligand>
</feature>
<feature type="disulfide bond" evidence="14">
    <location>
        <begin position="443"/>
        <end position="555"/>
    </location>
</feature>
<dbReference type="SUPFAM" id="SSF56399">
    <property type="entry name" value="ADP-ribosylation"/>
    <property type="match status" value="1"/>
</dbReference>
<protein>
    <recommendedName>
        <fullName evidence="3">peptidylglycine monooxygenase</fullName>
        <ecNumber evidence="3">1.14.17.3</ecNumber>
    </recommendedName>
</protein>
<dbReference type="InterPro" id="IPR000323">
    <property type="entry name" value="Cu2_ascorb_mOase_N"/>
</dbReference>